<feature type="coiled-coil region" evidence="1">
    <location>
        <begin position="260"/>
        <end position="294"/>
    </location>
</feature>
<protein>
    <recommendedName>
        <fullName evidence="3">WSC domain-containing protein</fullName>
    </recommendedName>
</protein>
<organism evidence="4 5">
    <name type="scientific">Magallana gigas</name>
    <name type="common">Pacific oyster</name>
    <name type="synonym">Crassostrea gigas</name>
    <dbReference type="NCBI Taxonomy" id="29159"/>
    <lineage>
        <taxon>Eukaryota</taxon>
        <taxon>Metazoa</taxon>
        <taxon>Spiralia</taxon>
        <taxon>Lophotrochozoa</taxon>
        <taxon>Mollusca</taxon>
        <taxon>Bivalvia</taxon>
        <taxon>Autobranchia</taxon>
        <taxon>Pteriomorphia</taxon>
        <taxon>Ostreida</taxon>
        <taxon>Ostreoidea</taxon>
        <taxon>Ostreidae</taxon>
        <taxon>Magallana</taxon>
    </lineage>
</organism>
<dbReference type="EnsemblMetazoa" id="G30110.1">
    <property type="protein sequence ID" value="G30110.1:cds"/>
    <property type="gene ID" value="G30110"/>
</dbReference>
<dbReference type="PROSITE" id="PS51212">
    <property type="entry name" value="WSC"/>
    <property type="match status" value="1"/>
</dbReference>
<evidence type="ECO:0000313" key="4">
    <source>
        <dbReference type="EnsemblMetazoa" id="G30110.1:cds"/>
    </source>
</evidence>
<evidence type="ECO:0000313" key="5">
    <source>
        <dbReference type="Proteomes" id="UP000005408"/>
    </source>
</evidence>
<feature type="domain" description="WSC" evidence="3">
    <location>
        <begin position="45"/>
        <end position="141"/>
    </location>
</feature>
<evidence type="ECO:0000256" key="2">
    <source>
        <dbReference type="SAM" id="MobiDB-lite"/>
    </source>
</evidence>
<sequence>MVLNAYAMSWFDFQNKCRQLGQQMPLATHHKKLYWTKYYKRQSDWIGKYGCYHRTDLTEAKTFNFHLPSAGICQEFCMEDNESNKLLFFGVQKEKCICLSEQPATPSLVLNQCNFDCLINNFPNNSLECGEGMVFSVFVSEKGMPDVICNDSNVNCYHKEEHVKLLTDETCNSVYEHYRDKCFIELTTQIYTSFDKGKKLSKNDQRNILFCEQCTEQGCLFANCKSQLNTKYCTKGDGTGIEHVFDKQKGCSTDMSKIPMIELRVEVQSLLQRVTDLEKSLTEKKNTIQSMAKNSAKSYASVLGSTACDTPTQNSSVFHDAAEKKSPNALSKNIGQNLKSIRKELDKSDTDLNTRYIKSPPCAPTDKTQGHQIKSQPKELCRSVKYKGDSCVITVDEKSSNQPEKDIFLGVSYRKTARYYLSGIDKLSTSLGIQNYIQSKGMKITHFVLFKPKHRSRLLSAKLNVPLRHAESIEHHDFWPNGVRCRKWLSERQWEEKCATPLAQESWEHDIKRKLIRLRAYKKQTMERMITLLTFLLLSTMVRILTWNVRGAMSSTLCLNSLLDNTHCDIAVISGHKLKNQHNGKMYLDSIHKDYLSIVKIDENDTYTTPNVYFIELDLKCTHHYLVRPNLQLPAWHKATSDNIVQYKEHLETPTIKLMEREIYTPADTEVFLSDLVNILLDSATVAIPHSGFNPYTRPGWTRDVKELHTKERQLCQIWISEGRPRGMIHESYRNYKRAKRHFRTVLDMEFENHMKGVYRDLDTAAECDIRLFWKLVKKQKKRTSRTYPEIHGDDGAIFKDPEGVAEAFAMYYEKIYTPSEDDTFDEHFRQFIESKYRHIEEECTKVSGNIPGGPITTDDLSPVVNNLKRRKSPGPDRITYEHIIFGGKKVPRCIVKLLNAIILHGKIPPIWKQGLIVPLYKGGDKQKTSTNSYRPVALLSCFLKIFENVLNSRISKYVLDSQCFPNKQQQGF</sequence>
<proteinExistence type="predicted"/>
<dbReference type="Proteomes" id="UP000005408">
    <property type="component" value="Unassembled WGS sequence"/>
</dbReference>
<evidence type="ECO:0000259" key="3">
    <source>
        <dbReference type="PROSITE" id="PS51212"/>
    </source>
</evidence>
<keyword evidence="1" id="KW-0175">Coiled coil</keyword>
<keyword evidence="5" id="KW-1185">Reference proteome</keyword>
<dbReference type="PANTHER" id="PTHR19446">
    <property type="entry name" value="REVERSE TRANSCRIPTASES"/>
    <property type="match status" value="1"/>
</dbReference>
<dbReference type="InterPro" id="IPR002889">
    <property type="entry name" value="WSC_carb-bd"/>
</dbReference>
<feature type="region of interest" description="Disordered" evidence="2">
    <location>
        <begin position="352"/>
        <end position="374"/>
    </location>
</feature>
<name>A0A8W8LUB3_MAGGI</name>
<evidence type="ECO:0000256" key="1">
    <source>
        <dbReference type="SAM" id="Coils"/>
    </source>
</evidence>
<accession>A0A8W8LUB3</accession>
<dbReference type="AlphaFoldDB" id="A0A8W8LUB3"/>
<reference evidence="4" key="1">
    <citation type="submission" date="2022-08" db="UniProtKB">
        <authorList>
            <consortium name="EnsemblMetazoa"/>
        </authorList>
    </citation>
    <scope>IDENTIFICATION</scope>
    <source>
        <strain evidence="4">05x7-T-G4-1.051#20</strain>
    </source>
</reference>